<reference evidence="3" key="2">
    <citation type="submission" date="2013-10" db="EMBL/GenBank/DDBJ databases">
        <authorList>
            <person name="Aslett M."/>
        </authorList>
    </citation>
    <scope>NUCLEOTIDE SEQUENCE [LARGE SCALE GENOMIC DNA]</scope>
    <source>
        <strain evidence="3">Houghton</strain>
    </source>
</reference>
<feature type="compositionally biased region" description="Polar residues" evidence="1">
    <location>
        <begin position="38"/>
        <end position="51"/>
    </location>
</feature>
<keyword evidence="2" id="KW-1133">Transmembrane helix</keyword>
<evidence type="ECO:0000256" key="2">
    <source>
        <dbReference type="SAM" id="Phobius"/>
    </source>
</evidence>
<organism evidence="3 4">
    <name type="scientific">Eimeria praecox</name>
    <dbReference type="NCBI Taxonomy" id="51316"/>
    <lineage>
        <taxon>Eukaryota</taxon>
        <taxon>Sar</taxon>
        <taxon>Alveolata</taxon>
        <taxon>Apicomplexa</taxon>
        <taxon>Conoidasida</taxon>
        <taxon>Coccidia</taxon>
        <taxon>Eucoccidiorida</taxon>
        <taxon>Eimeriorina</taxon>
        <taxon>Eimeriidae</taxon>
        <taxon>Eimeria</taxon>
    </lineage>
</organism>
<gene>
    <name evidence="3" type="ORF">EPH_0057800</name>
</gene>
<dbReference type="VEuPathDB" id="ToxoDB:EPH_0057800"/>
<name>U6H4A5_9EIME</name>
<evidence type="ECO:0000313" key="3">
    <source>
        <dbReference type="EMBL" id="CDI85519.1"/>
    </source>
</evidence>
<dbReference type="AlphaFoldDB" id="U6H4A5"/>
<evidence type="ECO:0000256" key="1">
    <source>
        <dbReference type="SAM" id="MobiDB-lite"/>
    </source>
</evidence>
<dbReference type="EMBL" id="HG693925">
    <property type="protein sequence ID" value="CDI85519.1"/>
    <property type="molecule type" value="Genomic_DNA"/>
</dbReference>
<proteinExistence type="predicted"/>
<keyword evidence="2" id="KW-0812">Transmembrane</keyword>
<reference evidence="3" key="1">
    <citation type="submission" date="2013-10" db="EMBL/GenBank/DDBJ databases">
        <title>Genomic analysis of the causative agents of coccidiosis in chickens.</title>
        <authorList>
            <person name="Reid A.J."/>
            <person name="Blake D."/>
            <person name="Billington K."/>
            <person name="Browne H."/>
            <person name="Dunn M."/>
            <person name="Hung S."/>
            <person name="Kawahara F."/>
            <person name="Miranda-Saavedra D."/>
            <person name="Mourier T."/>
            <person name="Nagra H."/>
            <person name="Otto T.D."/>
            <person name="Rawlings N."/>
            <person name="Sanchez A."/>
            <person name="Sanders M."/>
            <person name="Subramaniam C."/>
            <person name="Tay Y."/>
            <person name="Dear P."/>
            <person name="Doerig C."/>
            <person name="Gruber A."/>
            <person name="Parkinson J."/>
            <person name="Shirley M."/>
            <person name="Wan K.L."/>
            <person name="Berriman M."/>
            <person name="Tomley F."/>
            <person name="Pain A."/>
        </authorList>
    </citation>
    <scope>NUCLEOTIDE SEQUENCE [LARGE SCALE GENOMIC DNA]</scope>
    <source>
        <strain evidence="3">Houghton</strain>
    </source>
</reference>
<feature type="region of interest" description="Disordered" evidence="1">
    <location>
        <begin position="32"/>
        <end position="51"/>
    </location>
</feature>
<protein>
    <submittedName>
        <fullName evidence="3">Uncharacterized protein</fullName>
    </submittedName>
</protein>
<accession>U6H4A5</accession>
<feature type="transmembrane region" description="Helical" evidence="2">
    <location>
        <begin position="60"/>
        <end position="83"/>
    </location>
</feature>
<keyword evidence="4" id="KW-1185">Reference proteome</keyword>
<dbReference type="OrthoDB" id="347609at2759"/>
<keyword evidence="2" id="KW-0472">Membrane</keyword>
<sequence>MLPTGLYGKQQNGEPQNGTIKFSLPYAQNQEDEDLPPISNSYGLQNASPSRSRLKDRPALLLLVGIISVTAFLFMVSICSTLLRRNKVSEAPGRRLSDDGEDENGDALSVIEGCLELESELGVLGARAASHTQTDPASSVEGLVSALHEAAAEHEAMQGLWPSWDGALVSQAVSSGSVQDPSDEQTPGVSSILQLPDNGAGGYAYPSFASHEDGGGSLEALEGFDPEAWLEQIPSIISGQDGGEEAELGRPVTDPPDSVQVSTETLQMLLRPSTEETSTGISTIRSHPFVRLPMVAEGVVIRRFDMTNLRAAYRSKIHPHFFLRKLRKLFLQRVLGQEDVNKLLTSVEGLVGALWQKAQRSRRYTRPAYVTEAYGVYFLSFDAIVCAIQLLGDNMELHLWWTRFVGLFELERSSLMPPANVRSGGYQRRVVGRLLDAIEIYKRGLRPPLTEVIDLKKVLLCSPDSPRLFRDRKWDPWLEFFDCADKRVLSKTAGKSRL</sequence>
<dbReference type="Proteomes" id="UP000018201">
    <property type="component" value="Unassembled WGS sequence"/>
</dbReference>
<evidence type="ECO:0000313" key="4">
    <source>
        <dbReference type="Proteomes" id="UP000018201"/>
    </source>
</evidence>
<feature type="region of interest" description="Disordered" evidence="1">
    <location>
        <begin position="172"/>
        <end position="191"/>
    </location>
</feature>